<dbReference type="GO" id="GO:0004803">
    <property type="term" value="F:transposase activity"/>
    <property type="evidence" value="ECO:0007669"/>
    <property type="project" value="UniProtKB-UniRule"/>
</dbReference>
<gene>
    <name evidence="7" type="ORF">FYJ64_09835</name>
</gene>
<dbReference type="AlphaFoldDB" id="A0A6L5Y7X2"/>
<dbReference type="PROSITE" id="PS01007">
    <property type="entry name" value="TRANSPOSASE_MUTATOR"/>
    <property type="match status" value="1"/>
</dbReference>
<dbReference type="Proteomes" id="UP000474676">
    <property type="component" value="Unassembled WGS sequence"/>
</dbReference>
<keyword evidence="6" id="KW-0814">Transposable element</keyword>
<keyword evidence="5 6" id="KW-0233">DNA recombination</keyword>
<evidence type="ECO:0000256" key="5">
    <source>
        <dbReference type="ARBA" id="ARBA00023172"/>
    </source>
</evidence>
<comment type="similarity">
    <text evidence="2 6">Belongs to the transposase mutator family.</text>
</comment>
<dbReference type="InterPro" id="IPR001207">
    <property type="entry name" value="Transposase_mutator"/>
</dbReference>
<evidence type="ECO:0000256" key="4">
    <source>
        <dbReference type="ARBA" id="ARBA00023125"/>
    </source>
</evidence>
<dbReference type="PANTHER" id="PTHR33217">
    <property type="entry name" value="TRANSPOSASE FOR INSERTION SEQUENCE ELEMENT IS1081"/>
    <property type="match status" value="1"/>
</dbReference>
<protein>
    <recommendedName>
        <fullName evidence="6">Mutator family transposase</fullName>
    </recommendedName>
</protein>
<accession>A0A6L5Y7X2</accession>
<proteinExistence type="inferred from homology"/>
<organism evidence="7 8">
    <name type="scientific">Hornefia butyriciproducens</name>
    <dbReference type="NCBI Taxonomy" id="2652293"/>
    <lineage>
        <taxon>Bacteria</taxon>
        <taxon>Bacillati</taxon>
        <taxon>Bacillota</taxon>
        <taxon>Clostridia</taxon>
        <taxon>Peptostreptococcales</taxon>
        <taxon>Anaerovoracaceae</taxon>
        <taxon>Hornefia</taxon>
    </lineage>
</organism>
<evidence type="ECO:0000313" key="8">
    <source>
        <dbReference type="Proteomes" id="UP000474676"/>
    </source>
</evidence>
<dbReference type="GO" id="GO:0003677">
    <property type="term" value="F:DNA binding"/>
    <property type="evidence" value="ECO:0007669"/>
    <property type="project" value="UniProtKB-UniRule"/>
</dbReference>
<keyword evidence="4 6" id="KW-0238">DNA-binding</keyword>
<comment type="function">
    <text evidence="1 6">Required for the transposition of the insertion element.</text>
</comment>
<evidence type="ECO:0000256" key="3">
    <source>
        <dbReference type="ARBA" id="ARBA00022578"/>
    </source>
</evidence>
<evidence type="ECO:0000256" key="2">
    <source>
        <dbReference type="ARBA" id="ARBA00010961"/>
    </source>
</evidence>
<evidence type="ECO:0000313" key="7">
    <source>
        <dbReference type="EMBL" id="MST52598.1"/>
    </source>
</evidence>
<dbReference type="PANTHER" id="PTHR33217:SF7">
    <property type="entry name" value="TRANSPOSASE FOR INSERTION SEQUENCE ELEMENT IS1081"/>
    <property type="match status" value="1"/>
</dbReference>
<name>A0A6L5Y7X2_9FIRM</name>
<comment type="caution">
    <text evidence="7">The sequence shown here is derived from an EMBL/GenBank/DDBJ whole genome shotgun (WGS) entry which is preliminary data.</text>
</comment>
<evidence type="ECO:0000256" key="6">
    <source>
        <dbReference type="RuleBase" id="RU365089"/>
    </source>
</evidence>
<dbReference type="Pfam" id="PF00872">
    <property type="entry name" value="Transposase_mut"/>
    <property type="match status" value="1"/>
</dbReference>
<evidence type="ECO:0000256" key="1">
    <source>
        <dbReference type="ARBA" id="ARBA00002190"/>
    </source>
</evidence>
<sequence>MIFENYSRSEVALVTTMAEMVVSGVSTRKVARVVETLCGSSISKSAVSDVCKDLDKEVEAFRSWPIEGNYPFLTVGATYFKVRENGRVVSKALLIAYGTNDDGKSEILGFSAYRNESRETWKDFLTGLKKRSLCGLMMITSDAHDGIINASREVFPDVPWQRCQFHFSKNIADKAPKKVQAGLRAELQEIWYWGGILRTGRGNVYLNHFLVRACDVCIS</sequence>
<keyword evidence="3 6" id="KW-0815">Transposition</keyword>
<reference evidence="7 8" key="1">
    <citation type="submission" date="2019-08" db="EMBL/GenBank/DDBJ databases">
        <title>In-depth cultivation of the pig gut microbiome towards novel bacterial diversity and tailored functional studies.</title>
        <authorList>
            <person name="Wylensek D."/>
            <person name="Hitch T.C.A."/>
            <person name="Clavel T."/>
        </authorList>
    </citation>
    <scope>NUCLEOTIDE SEQUENCE [LARGE SCALE GENOMIC DNA]</scope>
    <source>
        <strain evidence="7 8">WCA-MUC-591-APC-3H</strain>
    </source>
</reference>
<dbReference type="GO" id="GO:0006313">
    <property type="term" value="P:DNA transposition"/>
    <property type="evidence" value="ECO:0007669"/>
    <property type="project" value="UniProtKB-UniRule"/>
</dbReference>
<keyword evidence="8" id="KW-1185">Reference proteome</keyword>
<dbReference type="EMBL" id="VUMZ01000010">
    <property type="protein sequence ID" value="MST52598.1"/>
    <property type="molecule type" value="Genomic_DNA"/>
</dbReference>